<dbReference type="OrthoDB" id="7210610at2"/>
<feature type="transmembrane region" description="Helical" evidence="5">
    <location>
        <begin position="106"/>
        <end position="138"/>
    </location>
</feature>
<keyword evidence="3 5" id="KW-1133">Transmembrane helix</keyword>
<keyword evidence="4 5" id="KW-0472">Membrane</keyword>
<evidence type="ECO:0000256" key="2">
    <source>
        <dbReference type="ARBA" id="ARBA00022692"/>
    </source>
</evidence>
<keyword evidence="7" id="KW-1185">Reference proteome</keyword>
<dbReference type="AlphaFoldDB" id="A0A5J6N091"/>
<gene>
    <name evidence="6" type="ORF">FRZ61_33400</name>
</gene>
<dbReference type="RefSeq" id="WP_151118788.1">
    <property type="nucleotide sequence ID" value="NZ_CP042582.1"/>
</dbReference>
<dbReference type="Pfam" id="PF04191">
    <property type="entry name" value="PEMT"/>
    <property type="match status" value="1"/>
</dbReference>
<feature type="transmembrane region" description="Helical" evidence="5">
    <location>
        <begin position="33"/>
        <end position="53"/>
    </location>
</feature>
<dbReference type="PANTHER" id="PTHR12714">
    <property type="entry name" value="PROTEIN-S ISOPRENYLCYSTEINE O-METHYLTRANSFERASE"/>
    <property type="match status" value="1"/>
</dbReference>
<dbReference type="Gene3D" id="1.20.120.1630">
    <property type="match status" value="1"/>
</dbReference>
<evidence type="ECO:0000256" key="3">
    <source>
        <dbReference type="ARBA" id="ARBA00022989"/>
    </source>
</evidence>
<dbReference type="GO" id="GO:0012505">
    <property type="term" value="C:endomembrane system"/>
    <property type="evidence" value="ECO:0007669"/>
    <property type="project" value="UniProtKB-SubCell"/>
</dbReference>
<comment type="subcellular location">
    <subcellularLocation>
        <location evidence="1">Endomembrane system</location>
        <topology evidence="1">Multi-pass membrane protein</topology>
    </subcellularLocation>
</comment>
<evidence type="ECO:0000256" key="4">
    <source>
        <dbReference type="ARBA" id="ARBA00023136"/>
    </source>
</evidence>
<feature type="transmembrane region" description="Helical" evidence="5">
    <location>
        <begin position="65"/>
        <end position="85"/>
    </location>
</feature>
<keyword evidence="2 5" id="KW-0812">Transmembrane</keyword>
<accession>A0A5J6N091</accession>
<dbReference type="InterPro" id="IPR007318">
    <property type="entry name" value="Phopholipid_MeTrfase"/>
</dbReference>
<dbReference type="PANTHER" id="PTHR12714:SF9">
    <property type="entry name" value="PROTEIN-S-ISOPRENYLCYSTEINE O-METHYLTRANSFERASE"/>
    <property type="match status" value="1"/>
</dbReference>
<reference evidence="6 7" key="1">
    <citation type="submission" date="2019-08" db="EMBL/GenBank/DDBJ databases">
        <title>Hyperibacter terrae gen. nov., sp. nov. and Hyperibacter viscosus sp. nov., two new members in the family Rhodospirillaceae isolated from the rhizosphere of Hypericum perforatum.</title>
        <authorList>
            <person name="Noviana Z."/>
        </authorList>
    </citation>
    <scope>NUCLEOTIDE SEQUENCE [LARGE SCALE GENOMIC DNA]</scope>
    <source>
        <strain evidence="6 7">R5959</strain>
    </source>
</reference>
<dbReference type="EMBL" id="CP042582">
    <property type="protein sequence ID" value="QEX23402.1"/>
    <property type="molecule type" value="Genomic_DNA"/>
</dbReference>
<name>A0A5J6N091_9PROT</name>
<sequence>MKPAPPPTAALPAGADERAARERLRGLQRRRKLVILFASLAVALLIPFLRSLGDWNGSLHETVEAVGLAAIVLCILGRAWCALYIGGRKANRLVTEGPYSLSRNPLYLFSFLGAAGIGAQTGSLAIAALFAVGAIAIFRPAIQREEAALQTIFGQAYEDYRRRTPRFGPRLAAWHDATRLEIHPQALYRTIADGLVFAALVPLFELVDWAQAAGYLGVVLRLP</sequence>
<evidence type="ECO:0000256" key="5">
    <source>
        <dbReference type="SAM" id="Phobius"/>
    </source>
</evidence>
<dbReference type="KEGG" id="hadh:FRZ61_33400"/>
<dbReference type="GO" id="GO:0016740">
    <property type="term" value="F:transferase activity"/>
    <property type="evidence" value="ECO:0007669"/>
    <property type="project" value="UniProtKB-ARBA"/>
</dbReference>
<proteinExistence type="predicted"/>
<dbReference type="Proteomes" id="UP000325797">
    <property type="component" value="Chromosome"/>
</dbReference>
<evidence type="ECO:0000256" key="1">
    <source>
        <dbReference type="ARBA" id="ARBA00004127"/>
    </source>
</evidence>
<evidence type="ECO:0000313" key="7">
    <source>
        <dbReference type="Proteomes" id="UP000325797"/>
    </source>
</evidence>
<organism evidence="6 7">
    <name type="scientific">Hypericibacter adhaerens</name>
    <dbReference type="NCBI Taxonomy" id="2602016"/>
    <lineage>
        <taxon>Bacteria</taxon>
        <taxon>Pseudomonadati</taxon>
        <taxon>Pseudomonadota</taxon>
        <taxon>Alphaproteobacteria</taxon>
        <taxon>Rhodospirillales</taxon>
        <taxon>Dongiaceae</taxon>
        <taxon>Hypericibacter</taxon>
    </lineage>
</organism>
<evidence type="ECO:0000313" key="6">
    <source>
        <dbReference type="EMBL" id="QEX23402.1"/>
    </source>
</evidence>
<protein>
    <submittedName>
        <fullName evidence="6">Sodium:proton antiporter</fullName>
    </submittedName>
</protein>